<evidence type="ECO:0000313" key="4">
    <source>
        <dbReference type="Proteomes" id="UP000031847"/>
    </source>
</evidence>
<reference evidence="1 6" key="3">
    <citation type="journal article" date="2017" name="BMC Genomics">
        <title>Comparative and functional genomics of the Lactococcus lactis taxon; insights into evolution and niche adaptation.</title>
        <authorList>
            <person name="Kelleher P."/>
            <person name="Bottacini F."/>
            <person name="Mahony J."/>
            <person name="Kilcawley K.N."/>
            <person name="van Sinderen D."/>
        </authorList>
    </citation>
    <scope>NUCLEOTIDE SEQUENCE [LARGE SCALE GENOMIC DNA]</scope>
    <source>
        <strain evidence="1 6">UC06</strain>
        <plasmid evidence="1">pUC06B</plasmid>
        <plasmid evidence="6">puc06b</plasmid>
    </source>
</reference>
<gene>
    <name evidence="2" type="ORF">JCM5805K_3084</name>
    <name evidence="1" type="ORF">LLUC06_pB04</name>
    <name evidence="3" type="ORF">N42_0682</name>
</gene>
<geneLocation type="plasmid" evidence="1">
    <name>pUC06B</name>
</geneLocation>
<evidence type="ECO:0000313" key="2">
    <source>
        <dbReference type="EMBL" id="GAM81958.1"/>
    </source>
</evidence>
<evidence type="ECO:0000313" key="6">
    <source>
        <dbReference type="Proteomes" id="UP000192095"/>
    </source>
</evidence>
<reference evidence="2 4" key="1">
    <citation type="submission" date="2015-01" db="EMBL/GenBank/DDBJ databases">
        <title>Lactococcus lactis subsp.lactis JCM 5805 whole genome shotgun sequence.</title>
        <authorList>
            <person name="Fujii T."/>
            <person name="Tomita Y."/>
            <person name="Ikushima S."/>
            <person name="Fujiwara D."/>
        </authorList>
    </citation>
    <scope>NUCLEOTIDE SEQUENCE [LARGE SCALE GENOMIC DNA]</scope>
    <source>
        <strain evidence="2 4">JCM 5805</strain>
    </source>
</reference>
<proteinExistence type="predicted"/>
<reference evidence="3" key="4">
    <citation type="journal article" date="2017" name="Genome Announc.">
        <title>Draft Genome Sequences of 24 Lactococcus lactis Strains.</title>
        <authorList>
            <person name="Backus L."/>
            <person name="Wels M."/>
            <person name="Boekhorst J."/>
            <person name="Dijkstra A.R."/>
            <person name="Beerthuyzen M."/>
            <person name="Kelly W.J."/>
            <person name="Siezen R.J."/>
            <person name="van Hijum S.A."/>
            <person name="Bachmann H."/>
        </authorList>
    </citation>
    <scope>NUCLEOTIDE SEQUENCE</scope>
    <source>
        <strain evidence="3">N42</strain>
    </source>
</reference>
<dbReference type="EMBL" id="LKLW01000053">
    <property type="protein sequence ID" value="KSU28352.1"/>
    <property type="molecule type" value="Genomic_DNA"/>
</dbReference>
<name>A0A0B8R3Y8_LACLL</name>
<organism evidence="2 4">
    <name type="scientific">Lactococcus lactis subsp. lactis</name>
    <name type="common">Streptococcus lactis</name>
    <dbReference type="NCBI Taxonomy" id="1360"/>
    <lineage>
        <taxon>Bacteria</taxon>
        <taxon>Bacillati</taxon>
        <taxon>Bacillota</taxon>
        <taxon>Bacilli</taxon>
        <taxon>Lactobacillales</taxon>
        <taxon>Streptococcaceae</taxon>
        <taxon>Lactococcus</taxon>
    </lineage>
</organism>
<accession>A0A0B8R3Y8</accession>
<dbReference type="RefSeq" id="WP_021216438.1">
    <property type="nucleotide sequence ID" value="NZ_BAABQR010000015.1"/>
</dbReference>
<protein>
    <submittedName>
        <fullName evidence="2">Amino acid transporters</fullName>
    </submittedName>
</protein>
<evidence type="ECO:0000313" key="3">
    <source>
        <dbReference type="EMBL" id="KSU28352.1"/>
    </source>
</evidence>
<evidence type="ECO:0000313" key="5">
    <source>
        <dbReference type="Proteomes" id="UP000052991"/>
    </source>
</evidence>
<dbReference type="AlphaFoldDB" id="A0A0B8R3Y8"/>
<reference evidence="5" key="2">
    <citation type="submission" date="2015-10" db="EMBL/GenBank/DDBJ databases">
        <title>Draft Genome Sequences of 11 Lactococcus lactis subspecies cremoris strains.</title>
        <authorList>
            <person name="Wels M."/>
            <person name="Backus L."/>
            <person name="Boekhorst J."/>
            <person name="Dijkstra A."/>
            <person name="Beerthuizen M."/>
            <person name="Kelly W."/>
            <person name="Siezen R."/>
            <person name="Bachmann H."/>
            <person name="Van Hijum S."/>
        </authorList>
    </citation>
    <scope>NUCLEOTIDE SEQUENCE [LARGE SCALE GENOMIC DNA]</scope>
    <source>
        <strain evidence="5">N42</strain>
    </source>
</reference>
<evidence type="ECO:0000313" key="1">
    <source>
        <dbReference type="EMBL" id="ARE19469.1"/>
    </source>
</evidence>
<dbReference type="EMBL" id="CP016735">
    <property type="protein sequence ID" value="ARE19469.1"/>
    <property type="molecule type" value="Genomic_DNA"/>
</dbReference>
<dbReference type="EMBL" id="BBSI01000047">
    <property type="protein sequence ID" value="GAM81958.1"/>
    <property type="molecule type" value="Genomic_DNA"/>
</dbReference>
<sequence>MAKKKSLEDLQKELAKKQEDIKIINRKIGQQKRYINTRIGEELLKGLEISISDFDSEDKIKKFVSLVISNSKNAVHQQFKNTTLENENKPLNE</sequence>
<dbReference type="Proteomes" id="UP000052991">
    <property type="component" value="Unassembled WGS sequence"/>
</dbReference>
<dbReference type="Proteomes" id="UP000192095">
    <property type="component" value="Plasmid puc06b"/>
</dbReference>
<geneLocation type="plasmid" evidence="6">
    <name>puc06b</name>
</geneLocation>
<keyword evidence="1" id="KW-0614">Plasmid</keyword>
<dbReference type="Proteomes" id="UP000031847">
    <property type="component" value="Unassembled WGS sequence"/>
</dbReference>
<dbReference type="PATRIC" id="fig|1360.116.peg.2387"/>